<feature type="non-terminal residue" evidence="1">
    <location>
        <position position="31"/>
    </location>
</feature>
<proteinExistence type="predicted"/>
<name>A0A382UFT8_9ZZZZ</name>
<gene>
    <name evidence="1" type="ORF">METZ01_LOCUS385559</name>
</gene>
<reference evidence="1" key="1">
    <citation type="submission" date="2018-05" db="EMBL/GenBank/DDBJ databases">
        <authorList>
            <person name="Lanie J.A."/>
            <person name="Ng W.-L."/>
            <person name="Kazmierczak K.M."/>
            <person name="Andrzejewski T.M."/>
            <person name="Davidsen T.M."/>
            <person name="Wayne K.J."/>
            <person name="Tettelin H."/>
            <person name="Glass J.I."/>
            <person name="Rusch D."/>
            <person name="Podicherti R."/>
            <person name="Tsui H.-C.T."/>
            <person name="Winkler M.E."/>
        </authorList>
    </citation>
    <scope>NUCLEOTIDE SEQUENCE</scope>
</reference>
<dbReference type="AlphaFoldDB" id="A0A382UFT8"/>
<accession>A0A382UFT8</accession>
<protein>
    <submittedName>
        <fullName evidence="1">Uncharacterized protein</fullName>
    </submittedName>
</protein>
<organism evidence="1">
    <name type="scientific">marine metagenome</name>
    <dbReference type="NCBI Taxonomy" id="408172"/>
    <lineage>
        <taxon>unclassified sequences</taxon>
        <taxon>metagenomes</taxon>
        <taxon>ecological metagenomes</taxon>
    </lineage>
</organism>
<evidence type="ECO:0000313" key="1">
    <source>
        <dbReference type="EMBL" id="SVD32705.1"/>
    </source>
</evidence>
<sequence>MSNPIRLCDPHFHLWDLAERANPNIGDPPPY</sequence>
<dbReference type="EMBL" id="UINC01143661">
    <property type="protein sequence ID" value="SVD32705.1"/>
    <property type="molecule type" value="Genomic_DNA"/>
</dbReference>